<evidence type="ECO:0000313" key="3">
    <source>
        <dbReference type="Proteomes" id="UP000313359"/>
    </source>
</evidence>
<name>A0A5C2SDJ5_9APHY</name>
<evidence type="ECO:0008006" key="4">
    <source>
        <dbReference type="Google" id="ProtNLM"/>
    </source>
</evidence>
<protein>
    <recommendedName>
        <fullName evidence="4">WW domain-containing protein</fullName>
    </recommendedName>
</protein>
<evidence type="ECO:0000256" key="1">
    <source>
        <dbReference type="SAM" id="Phobius"/>
    </source>
</evidence>
<dbReference type="Proteomes" id="UP000313359">
    <property type="component" value="Unassembled WGS sequence"/>
</dbReference>
<keyword evidence="1" id="KW-0472">Membrane</keyword>
<keyword evidence="1" id="KW-1133">Transmembrane helix</keyword>
<dbReference type="OrthoDB" id="2674421at2759"/>
<feature type="transmembrane region" description="Helical" evidence="1">
    <location>
        <begin position="351"/>
        <end position="369"/>
    </location>
</feature>
<keyword evidence="1" id="KW-0812">Transmembrane</keyword>
<reference evidence="2" key="1">
    <citation type="journal article" date="2018" name="Genome Biol. Evol.">
        <title>Genomics and development of Lentinus tigrinus, a white-rot wood-decaying mushroom with dimorphic fruiting bodies.</title>
        <authorList>
            <person name="Wu B."/>
            <person name="Xu Z."/>
            <person name="Knudson A."/>
            <person name="Carlson A."/>
            <person name="Chen N."/>
            <person name="Kovaka S."/>
            <person name="LaButti K."/>
            <person name="Lipzen A."/>
            <person name="Pennachio C."/>
            <person name="Riley R."/>
            <person name="Schakwitz W."/>
            <person name="Umezawa K."/>
            <person name="Ohm R.A."/>
            <person name="Grigoriev I.V."/>
            <person name="Nagy L.G."/>
            <person name="Gibbons J."/>
            <person name="Hibbett D."/>
        </authorList>
    </citation>
    <scope>NUCLEOTIDE SEQUENCE [LARGE SCALE GENOMIC DNA]</scope>
    <source>
        <strain evidence="2">ALCF2SS1-6</strain>
    </source>
</reference>
<feature type="transmembrane region" description="Helical" evidence="1">
    <location>
        <begin position="439"/>
        <end position="459"/>
    </location>
</feature>
<feature type="transmembrane region" description="Helical" evidence="1">
    <location>
        <begin position="410"/>
        <end position="427"/>
    </location>
</feature>
<evidence type="ECO:0000313" key="2">
    <source>
        <dbReference type="EMBL" id="RPD61254.1"/>
    </source>
</evidence>
<proteinExistence type="predicted"/>
<gene>
    <name evidence="2" type="ORF">L227DRAFT_574335</name>
</gene>
<keyword evidence="3" id="KW-1185">Reference proteome</keyword>
<sequence length="499" mass="57012">MQSKLEHSLPPVPEFLFPTIPSWTDRYKPKEQRAKLAPWIVRSGISQSQPQYLPPTWASYVQPEGQLYFASNAAPRTVTEGDFYDAVKQEKFMKIAQLVCKVAEARNIVLPETSELYLELSGSMDRCFYYFADHATQTLFWLSDRNSEDLGFGDVASESQSAYVLEEQYWLHVEQFPSHRTHDLSLRLDELIPVFQHGECDQRTSESSTFPYTAKQCKEFLRLLYYARENPHSSFNVCYVARLWGQMSRHRHRTLYGQQLARLDRTVSVVDKPEKKRGRVFTATSHLLLGVPGRYAADLDKRFVDDLVCSYVWQDFLTKAHHEWRQSLNFSFALSIFNAILLLVPETSGPLAIASLLCSAVVVVSSLALQARPSHQTSPAPSAEEAGSYLYTSSEDLHVSHSLAFALPRAFFLWATALTVAQAIVWLERTISEHVPLEREVSMCIFAALALCIIIAACIPWRRWGAAVSGAIRRPYRWWRRQQRSADVDESLPFICEKV</sequence>
<organism evidence="2 3">
    <name type="scientific">Lentinus tigrinus ALCF2SS1-6</name>
    <dbReference type="NCBI Taxonomy" id="1328759"/>
    <lineage>
        <taxon>Eukaryota</taxon>
        <taxon>Fungi</taxon>
        <taxon>Dikarya</taxon>
        <taxon>Basidiomycota</taxon>
        <taxon>Agaricomycotina</taxon>
        <taxon>Agaricomycetes</taxon>
        <taxon>Polyporales</taxon>
        <taxon>Polyporaceae</taxon>
        <taxon>Lentinus</taxon>
    </lineage>
</organism>
<dbReference type="EMBL" id="ML122262">
    <property type="protein sequence ID" value="RPD61254.1"/>
    <property type="molecule type" value="Genomic_DNA"/>
</dbReference>
<dbReference type="AlphaFoldDB" id="A0A5C2SDJ5"/>
<accession>A0A5C2SDJ5</accession>